<evidence type="ECO:0000256" key="2">
    <source>
        <dbReference type="SAM" id="Phobius"/>
    </source>
</evidence>
<comment type="caution">
    <text evidence="4">The sequence shown here is derived from an EMBL/GenBank/DDBJ whole genome shotgun (WGS) entry which is preliminary data.</text>
</comment>
<proteinExistence type="predicted"/>
<feature type="transmembrane region" description="Helical" evidence="2">
    <location>
        <begin position="46"/>
        <end position="70"/>
    </location>
</feature>
<keyword evidence="2" id="KW-0812">Transmembrane</keyword>
<evidence type="ECO:0000256" key="1">
    <source>
        <dbReference type="SAM" id="MobiDB-lite"/>
    </source>
</evidence>
<evidence type="ECO:0000313" key="5">
    <source>
        <dbReference type="Proteomes" id="UP001501196"/>
    </source>
</evidence>
<dbReference type="InterPro" id="IPR002881">
    <property type="entry name" value="DUF58"/>
</dbReference>
<dbReference type="PANTHER" id="PTHR34351">
    <property type="entry name" value="SLR1927 PROTEIN-RELATED"/>
    <property type="match status" value="1"/>
</dbReference>
<feature type="region of interest" description="Disordered" evidence="1">
    <location>
        <begin position="323"/>
        <end position="344"/>
    </location>
</feature>
<reference evidence="4 5" key="1">
    <citation type="journal article" date="2019" name="Int. J. Syst. Evol. Microbiol.">
        <title>The Global Catalogue of Microorganisms (GCM) 10K type strain sequencing project: providing services to taxonomists for standard genome sequencing and annotation.</title>
        <authorList>
            <consortium name="The Broad Institute Genomics Platform"/>
            <consortium name="The Broad Institute Genome Sequencing Center for Infectious Disease"/>
            <person name="Wu L."/>
            <person name="Ma J."/>
        </authorList>
    </citation>
    <scope>NUCLEOTIDE SEQUENCE [LARGE SCALE GENOMIC DNA]</scope>
    <source>
        <strain evidence="4 5">JCM 15672</strain>
    </source>
</reference>
<dbReference type="EMBL" id="BAAAPW010000004">
    <property type="protein sequence ID" value="GAA2040014.1"/>
    <property type="molecule type" value="Genomic_DNA"/>
</dbReference>
<dbReference type="Proteomes" id="UP001501196">
    <property type="component" value="Unassembled WGS sequence"/>
</dbReference>
<evidence type="ECO:0000313" key="4">
    <source>
        <dbReference type="EMBL" id="GAA2040014.1"/>
    </source>
</evidence>
<feature type="transmembrane region" description="Helical" evidence="2">
    <location>
        <begin position="76"/>
        <end position="94"/>
    </location>
</feature>
<organism evidence="4 5">
    <name type="scientific">Agromyces tropicus</name>
    <dbReference type="NCBI Taxonomy" id="555371"/>
    <lineage>
        <taxon>Bacteria</taxon>
        <taxon>Bacillati</taxon>
        <taxon>Actinomycetota</taxon>
        <taxon>Actinomycetes</taxon>
        <taxon>Micrococcales</taxon>
        <taxon>Microbacteriaceae</taxon>
        <taxon>Agromyces</taxon>
    </lineage>
</organism>
<dbReference type="Pfam" id="PF01882">
    <property type="entry name" value="DUF58"/>
    <property type="match status" value="1"/>
</dbReference>
<feature type="domain" description="DUF58" evidence="3">
    <location>
        <begin position="236"/>
        <end position="324"/>
    </location>
</feature>
<feature type="transmembrane region" description="Helical" evidence="2">
    <location>
        <begin position="13"/>
        <end position="34"/>
    </location>
</feature>
<keyword evidence="2" id="KW-1133">Transmembrane helix</keyword>
<protein>
    <submittedName>
        <fullName evidence="4">DUF58 domain-containing protein</fullName>
    </submittedName>
</protein>
<name>A0ABN2UP03_9MICO</name>
<gene>
    <name evidence="4" type="ORF">GCM10009819_26680</name>
</gene>
<evidence type="ECO:0000259" key="3">
    <source>
        <dbReference type="Pfam" id="PF01882"/>
    </source>
</evidence>
<dbReference type="RefSeq" id="WP_344375062.1">
    <property type="nucleotide sequence ID" value="NZ_BAAAPW010000004.1"/>
</dbReference>
<keyword evidence="2" id="KW-0472">Membrane</keyword>
<accession>A0ABN2UP03</accession>
<sequence>MTFQTRSTIPEEAARQGVLAVVIARIVVAVRAAASVVERWTRVARGVVTPLGWGVLAGAVVALVLGYGWGWMELTIIGWGLLLLAAVASAWLLGRGAGAIELTLPVPRVAVGESAQARLVARNPGRRRFAGARLELPVGRRVIARMVPALPRGGTFDERLAIPTERRGVIDVGPARTVRADPIGLMRREIVWSDVRQLHVHPRTIAVSALSTGYLRDLEGSPTRDLTASDIAFHALREYQPGDDRRFIHWRSSAKTGTFMVRQFEETRRSRLMVLLDLAADAYEDEEDFELAVSVAASIGARAIRDARSLAFVVSGRERIRPPAARRGVPSAHGPGGAHGSRPGLAAMRELPTASRDRLLDALCLVEVDERASGLGDTVRAASESIAGVSLAFVVTGGARGVADLRHAASRLPLGVEAVVVRCATEGEASARAVGGLSVYGIGYLEDLTALLARTASVA</sequence>
<keyword evidence="5" id="KW-1185">Reference proteome</keyword>